<comment type="caution">
    <text evidence="1">The sequence shown here is derived from an EMBL/GenBank/DDBJ whole genome shotgun (WGS) entry which is preliminary data.</text>
</comment>
<keyword evidence="2" id="KW-1185">Reference proteome</keyword>
<accession>A0A8J3NWM7</accession>
<dbReference type="EMBL" id="BONH01000001">
    <property type="protein sequence ID" value="GIF95051.1"/>
    <property type="molecule type" value="Genomic_DNA"/>
</dbReference>
<evidence type="ECO:0000313" key="2">
    <source>
        <dbReference type="Proteomes" id="UP000659904"/>
    </source>
</evidence>
<name>A0A8J3NWM7_9ACTN</name>
<sequence length="229" mass="25790">MSSGRGGAIRGRAAQWRYTLEVSVLVDFDGERLEVAAAAGLTASHAEQIRQAVYDGRLLRFPDPAWRCVYLGAGEEKACFGVRDTDGRMFVLEVIDERTYLNGRFVGGTYFGDHRVPGLSGVPKSAGATIGLRFTGLVRARQWVHGHEWARFGWRPDRASRLDALLTGYLRLFLGGRYDRYRRQYSDVHERNVMFEVRPARARGVPVLARDLAGRVRLVRVGLQPIDLR</sequence>
<evidence type="ECO:0000313" key="1">
    <source>
        <dbReference type="EMBL" id="GIF95051.1"/>
    </source>
</evidence>
<organism evidence="1 2">
    <name type="scientific">Catellatospora citrea</name>
    <dbReference type="NCBI Taxonomy" id="53366"/>
    <lineage>
        <taxon>Bacteria</taxon>
        <taxon>Bacillati</taxon>
        <taxon>Actinomycetota</taxon>
        <taxon>Actinomycetes</taxon>
        <taxon>Micromonosporales</taxon>
        <taxon>Micromonosporaceae</taxon>
        <taxon>Catellatospora</taxon>
    </lineage>
</organism>
<gene>
    <name evidence="1" type="ORF">Cci01nite_01450</name>
</gene>
<proteinExistence type="predicted"/>
<reference evidence="1 2" key="1">
    <citation type="submission" date="2021-01" db="EMBL/GenBank/DDBJ databases">
        <title>Whole genome shotgun sequence of Catellatospora citrea NBRC 14495.</title>
        <authorList>
            <person name="Komaki H."/>
            <person name="Tamura T."/>
        </authorList>
    </citation>
    <scope>NUCLEOTIDE SEQUENCE [LARGE SCALE GENOMIC DNA]</scope>
    <source>
        <strain evidence="1 2">NBRC 14495</strain>
    </source>
</reference>
<protein>
    <submittedName>
        <fullName evidence="1">Uncharacterized protein</fullName>
    </submittedName>
</protein>
<dbReference type="AlphaFoldDB" id="A0A8J3NWM7"/>
<dbReference type="Proteomes" id="UP000659904">
    <property type="component" value="Unassembled WGS sequence"/>
</dbReference>